<organism evidence="15 16">
    <name type="scientific">Anaerohalosphaera lusitana</name>
    <dbReference type="NCBI Taxonomy" id="1936003"/>
    <lineage>
        <taxon>Bacteria</taxon>
        <taxon>Pseudomonadati</taxon>
        <taxon>Planctomycetota</taxon>
        <taxon>Phycisphaerae</taxon>
        <taxon>Sedimentisphaerales</taxon>
        <taxon>Anaerohalosphaeraceae</taxon>
        <taxon>Anaerohalosphaera</taxon>
    </lineage>
</organism>
<comment type="catalytic activity">
    <reaction evidence="11 12">
        <text>ATP + H2O = ADP + phosphate + H(+)</text>
        <dbReference type="Rhea" id="RHEA:13065"/>
        <dbReference type="ChEBI" id="CHEBI:15377"/>
        <dbReference type="ChEBI" id="CHEBI:15378"/>
        <dbReference type="ChEBI" id="CHEBI:30616"/>
        <dbReference type="ChEBI" id="CHEBI:43474"/>
        <dbReference type="ChEBI" id="CHEBI:456216"/>
        <dbReference type="EC" id="5.6.2.4"/>
    </reaction>
</comment>
<dbReference type="AlphaFoldDB" id="A0A1U9NIH0"/>
<dbReference type="InterPro" id="IPR041236">
    <property type="entry name" value="PriA_C"/>
</dbReference>
<sequence length="789" mass="86947">MAKDFTKSLFGGDDRAAEAAGQEVLVALDTGADAVFSYVLPDAMGSVAVGQRVEVPFGRGNKKKVGFVIGLPKHDDADEATADDGRAFKLKAVTKIVDDEPLLSEKLVRLAKWISDYYVCPMGQVLGAMVPAAVKKGVGVKKKSFLYLGECYKDKKLTSGKQKAIVAVLEDLLATNPEHAIEKSEVLEEAESSPGPLRRLIAEGIVMQESREVLPGLPDVPEEFLEASGADIVLNDEQAAALAKIGESMEQDDFGVTLLYGVTDSGKTEVYIRAIQKAVERGEQAIVLLPEIALTTQTVNRFKQRFEWVAVMHSGLSAMERNAQWQRIKHGQADVVLGARSAVFAPVRKLGLIVVDEEHEGSYKQDSVPRYHGRDVAVVRAKLEGAHVILGSATPALETLENCRTKEHFQLVEMRKRVNDLPMPKMRLVDMTMVRGADEDDGVTLISPDLEDKLRAVLSRGEQAILLLNRRGYSNFVYCPKCRHTLHCKNCDVTLTFHKRRSGSKAVSFGGRMGHGYAVCHYCMSKTLVPEKCPLCSKRMVMIGLGSQRLEEELSRKVPDARVKRVDSDVMAGAKAEEYYEMLKDFAQGRIDVLAGTQILAKGLHFPNVTLVGVISADTALAIPDFRSNERTFQMLSQVAGRAGRSEKKGEVIVQTYLPETEAIERAMEHDYKGFVEHELGVRAKCELPPYGRMANVLMRDEKFERLSKACGEMRARIDYLAGQLGLDMLVRGPMECGIARMHGQHRMQIVVQAKDATVIGRLFKNLRAMGPIRPAVTAVVDVDPVSLL</sequence>
<dbReference type="PANTHER" id="PTHR30580">
    <property type="entry name" value="PRIMOSOMAL PROTEIN N"/>
    <property type="match status" value="1"/>
</dbReference>
<dbReference type="InterPro" id="IPR001650">
    <property type="entry name" value="Helicase_C-like"/>
</dbReference>
<feature type="binding site" evidence="12">
    <location>
        <position position="488"/>
    </location>
    <ligand>
        <name>Zn(2+)</name>
        <dbReference type="ChEBI" id="CHEBI:29105"/>
        <label>2</label>
    </ligand>
</feature>
<dbReference type="PANTHER" id="PTHR30580:SF0">
    <property type="entry name" value="PRIMOSOMAL PROTEIN N"/>
    <property type="match status" value="1"/>
</dbReference>
<dbReference type="RefSeq" id="WP_146660138.1">
    <property type="nucleotide sequence ID" value="NZ_CP019791.1"/>
</dbReference>
<dbReference type="GO" id="GO:0006270">
    <property type="term" value="P:DNA replication initiation"/>
    <property type="evidence" value="ECO:0007669"/>
    <property type="project" value="TreeGrafter"/>
</dbReference>
<dbReference type="Pfam" id="PF18074">
    <property type="entry name" value="PriA_C"/>
    <property type="match status" value="1"/>
</dbReference>
<feature type="binding site" evidence="12">
    <location>
        <position position="482"/>
    </location>
    <ligand>
        <name>Zn(2+)</name>
        <dbReference type="ChEBI" id="CHEBI:29105"/>
        <label>1</label>
    </ligand>
</feature>
<comment type="similarity">
    <text evidence="12">Belongs to the helicase family. PriA subfamily.</text>
</comment>
<evidence type="ECO:0000256" key="1">
    <source>
        <dbReference type="ARBA" id="ARBA00022515"/>
    </source>
</evidence>
<comment type="cofactor">
    <cofactor evidence="12">
        <name>Zn(2+)</name>
        <dbReference type="ChEBI" id="CHEBI:29105"/>
    </cofactor>
    <text evidence="12">Binds 2 zinc ions per subunit.</text>
</comment>
<evidence type="ECO:0000256" key="3">
    <source>
        <dbReference type="ARBA" id="ARBA00022723"/>
    </source>
</evidence>
<feature type="binding site" evidence="12">
    <location>
        <position position="533"/>
    </location>
    <ligand>
        <name>Zn(2+)</name>
        <dbReference type="ChEBI" id="CHEBI:29105"/>
        <label>1</label>
    </ligand>
</feature>
<evidence type="ECO:0000256" key="6">
    <source>
        <dbReference type="ARBA" id="ARBA00022806"/>
    </source>
</evidence>
<feature type="binding site" evidence="12">
    <location>
        <position position="479"/>
    </location>
    <ligand>
        <name>Zn(2+)</name>
        <dbReference type="ChEBI" id="CHEBI:29105"/>
        <label>1</label>
    </ligand>
</feature>
<evidence type="ECO:0000256" key="8">
    <source>
        <dbReference type="ARBA" id="ARBA00022840"/>
    </source>
</evidence>
<keyword evidence="4 12" id="KW-0547">Nucleotide-binding</keyword>
<keyword evidence="9 12" id="KW-0238">DNA-binding</keyword>
<dbReference type="InterPro" id="IPR005259">
    <property type="entry name" value="PriA"/>
</dbReference>
<comment type="function">
    <text evidence="12">Initiates the restart of stalled replication forks, which reloads the replicative helicase on sites other than the origin of replication. Recognizes and binds to abandoned replication forks and remodels them to uncover a helicase loading site. Promotes assembly of the primosome at these replication forks.</text>
</comment>
<reference evidence="16" key="1">
    <citation type="submission" date="2017-02" db="EMBL/GenBank/DDBJ databases">
        <title>Comparative genomics and description of representatives of a novel lineage of planctomycetes thriving in anoxic sediments.</title>
        <authorList>
            <person name="Spring S."/>
            <person name="Bunk B."/>
            <person name="Sproer C."/>
        </authorList>
    </citation>
    <scope>NUCLEOTIDE SEQUENCE [LARGE SCALE GENOMIC DNA]</scope>
    <source>
        <strain evidence="16">ST-NAGAB-D1</strain>
    </source>
</reference>
<feature type="domain" description="Helicase C-terminal" evidence="14">
    <location>
        <begin position="515"/>
        <end position="683"/>
    </location>
</feature>
<dbReference type="FunFam" id="3.40.50.300:FF:000489">
    <property type="entry name" value="Primosome assembly protein PriA"/>
    <property type="match status" value="1"/>
</dbReference>
<dbReference type="PROSITE" id="PS51194">
    <property type="entry name" value="HELICASE_CTER"/>
    <property type="match status" value="1"/>
</dbReference>
<dbReference type="NCBIfam" id="TIGR00595">
    <property type="entry name" value="priA"/>
    <property type="match status" value="1"/>
</dbReference>
<dbReference type="KEGG" id="alus:STSP2_00871"/>
<evidence type="ECO:0000256" key="4">
    <source>
        <dbReference type="ARBA" id="ARBA00022741"/>
    </source>
</evidence>
<dbReference type="SMART" id="SM00490">
    <property type="entry name" value="HELICc"/>
    <property type="match status" value="1"/>
</dbReference>
<dbReference type="Pfam" id="PF17764">
    <property type="entry name" value="PriA_3primeBD"/>
    <property type="match status" value="1"/>
</dbReference>
<dbReference type="GO" id="GO:0008270">
    <property type="term" value="F:zinc ion binding"/>
    <property type="evidence" value="ECO:0007669"/>
    <property type="project" value="UniProtKB-UniRule"/>
</dbReference>
<keyword evidence="3 12" id="KW-0479">Metal-binding</keyword>
<keyword evidence="1 12" id="KW-0639">Primosome</keyword>
<dbReference type="Pfam" id="PF00270">
    <property type="entry name" value="DEAD"/>
    <property type="match status" value="1"/>
</dbReference>
<dbReference type="EC" id="5.6.2.4" evidence="12"/>
<evidence type="ECO:0000256" key="11">
    <source>
        <dbReference type="ARBA" id="ARBA00048988"/>
    </source>
</evidence>
<comment type="subunit">
    <text evidence="12">Component of the replication restart primosome.</text>
</comment>
<dbReference type="GO" id="GO:1990077">
    <property type="term" value="C:primosome complex"/>
    <property type="evidence" value="ECO:0007669"/>
    <property type="project" value="UniProtKB-UniRule"/>
</dbReference>
<gene>
    <name evidence="12 15" type="primary">priA</name>
    <name evidence="15" type="ORF">STSP2_00871</name>
</gene>
<evidence type="ECO:0000313" key="16">
    <source>
        <dbReference type="Proteomes" id="UP000189674"/>
    </source>
</evidence>
<keyword evidence="7 12" id="KW-0862">Zinc</keyword>
<keyword evidence="10 12" id="KW-0413">Isomerase</keyword>
<evidence type="ECO:0000256" key="9">
    <source>
        <dbReference type="ARBA" id="ARBA00023125"/>
    </source>
</evidence>
<feature type="binding site" evidence="12">
    <location>
        <position position="536"/>
    </location>
    <ligand>
        <name>Zn(2+)</name>
        <dbReference type="ChEBI" id="CHEBI:29105"/>
        <label>1</label>
    </ligand>
</feature>
<dbReference type="InterPro" id="IPR011545">
    <property type="entry name" value="DEAD/DEAH_box_helicase_dom"/>
</dbReference>
<proteinExistence type="inferred from homology"/>
<evidence type="ECO:0000259" key="13">
    <source>
        <dbReference type="PROSITE" id="PS51192"/>
    </source>
</evidence>
<feature type="binding site" evidence="12">
    <location>
        <position position="520"/>
    </location>
    <ligand>
        <name>Zn(2+)</name>
        <dbReference type="ChEBI" id="CHEBI:29105"/>
        <label>2</label>
    </ligand>
</feature>
<dbReference type="InterPro" id="IPR041222">
    <property type="entry name" value="PriA_3primeBD"/>
</dbReference>
<dbReference type="OrthoDB" id="9759544at2"/>
<dbReference type="EMBL" id="CP019791">
    <property type="protein sequence ID" value="AQT67723.1"/>
    <property type="molecule type" value="Genomic_DNA"/>
</dbReference>
<dbReference type="PROSITE" id="PS51192">
    <property type="entry name" value="HELICASE_ATP_BIND_1"/>
    <property type="match status" value="1"/>
</dbReference>
<comment type="catalytic activity">
    <reaction evidence="12">
        <text>Couples ATP hydrolysis with the unwinding of duplex DNA by translocating in the 3'-5' direction.</text>
        <dbReference type="EC" id="5.6.2.4"/>
    </reaction>
</comment>
<dbReference type="InterPro" id="IPR042115">
    <property type="entry name" value="PriA_3primeBD_sf"/>
</dbReference>
<keyword evidence="8 12" id="KW-0067">ATP-binding</keyword>
<dbReference type="GO" id="GO:0005524">
    <property type="term" value="F:ATP binding"/>
    <property type="evidence" value="ECO:0007669"/>
    <property type="project" value="UniProtKB-UniRule"/>
</dbReference>
<feature type="binding site" evidence="12">
    <location>
        <position position="491"/>
    </location>
    <ligand>
        <name>Zn(2+)</name>
        <dbReference type="ChEBI" id="CHEBI:29105"/>
        <label>2</label>
    </ligand>
</feature>
<evidence type="ECO:0000256" key="7">
    <source>
        <dbReference type="ARBA" id="ARBA00022833"/>
    </source>
</evidence>
<dbReference type="GO" id="GO:0016887">
    <property type="term" value="F:ATP hydrolysis activity"/>
    <property type="evidence" value="ECO:0007669"/>
    <property type="project" value="RHEA"/>
</dbReference>
<dbReference type="HAMAP" id="MF_00983">
    <property type="entry name" value="PriA"/>
    <property type="match status" value="1"/>
</dbReference>
<keyword evidence="5 12" id="KW-0378">Hydrolase</keyword>
<evidence type="ECO:0000256" key="12">
    <source>
        <dbReference type="HAMAP-Rule" id="MF_00983"/>
    </source>
</evidence>
<dbReference type="GO" id="GO:0043138">
    <property type="term" value="F:3'-5' DNA helicase activity"/>
    <property type="evidence" value="ECO:0007669"/>
    <property type="project" value="UniProtKB-EC"/>
</dbReference>
<keyword evidence="6 12" id="KW-0347">Helicase</keyword>
<evidence type="ECO:0000256" key="10">
    <source>
        <dbReference type="ARBA" id="ARBA00023235"/>
    </source>
</evidence>
<dbReference type="CDD" id="cd17929">
    <property type="entry name" value="DEXHc_priA"/>
    <property type="match status" value="1"/>
</dbReference>
<evidence type="ECO:0000256" key="5">
    <source>
        <dbReference type="ARBA" id="ARBA00022801"/>
    </source>
</evidence>
<dbReference type="STRING" id="1936003.STSP2_00871"/>
<dbReference type="InterPro" id="IPR027417">
    <property type="entry name" value="P-loop_NTPase"/>
</dbReference>
<dbReference type="SMART" id="SM00487">
    <property type="entry name" value="DEXDc"/>
    <property type="match status" value="1"/>
</dbReference>
<dbReference type="SUPFAM" id="SSF52540">
    <property type="entry name" value="P-loop containing nucleoside triphosphate hydrolases"/>
    <property type="match status" value="2"/>
</dbReference>
<feature type="binding site" evidence="12">
    <location>
        <position position="523"/>
    </location>
    <ligand>
        <name>Zn(2+)</name>
        <dbReference type="ChEBI" id="CHEBI:29105"/>
        <label>2</label>
    </ligand>
</feature>
<dbReference type="GO" id="GO:0006310">
    <property type="term" value="P:DNA recombination"/>
    <property type="evidence" value="ECO:0007669"/>
    <property type="project" value="InterPro"/>
</dbReference>
<dbReference type="Gene3D" id="3.40.1440.60">
    <property type="entry name" value="PriA, 3(prime) DNA-binding domain"/>
    <property type="match status" value="1"/>
</dbReference>
<protein>
    <recommendedName>
        <fullName evidence="12">Replication restart protein PriA</fullName>
    </recommendedName>
    <alternativeName>
        <fullName evidence="12">ATP-dependent DNA helicase PriA</fullName>
        <ecNumber evidence="12">5.6.2.4</ecNumber>
    </alternativeName>
    <alternativeName>
        <fullName evidence="12">DNA 3'-5' helicase PriA</fullName>
    </alternativeName>
</protein>
<dbReference type="GO" id="GO:0006302">
    <property type="term" value="P:double-strand break repair"/>
    <property type="evidence" value="ECO:0007669"/>
    <property type="project" value="InterPro"/>
</dbReference>
<dbReference type="Proteomes" id="UP000189674">
    <property type="component" value="Chromosome"/>
</dbReference>
<dbReference type="Gene3D" id="3.40.50.300">
    <property type="entry name" value="P-loop containing nucleotide triphosphate hydrolases"/>
    <property type="match status" value="2"/>
</dbReference>
<evidence type="ECO:0000313" key="15">
    <source>
        <dbReference type="EMBL" id="AQT67723.1"/>
    </source>
</evidence>
<dbReference type="GO" id="GO:0003677">
    <property type="term" value="F:DNA binding"/>
    <property type="evidence" value="ECO:0007669"/>
    <property type="project" value="UniProtKB-UniRule"/>
</dbReference>
<accession>A0A1U9NIH0</accession>
<evidence type="ECO:0000259" key="14">
    <source>
        <dbReference type="PROSITE" id="PS51194"/>
    </source>
</evidence>
<dbReference type="GO" id="GO:0006269">
    <property type="term" value="P:DNA replication, synthesis of primer"/>
    <property type="evidence" value="ECO:0007669"/>
    <property type="project" value="UniProtKB-KW"/>
</dbReference>
<keyword evidence="16" id="KW-1185">Reference proteome</keyword>
<name>A0A1U9NIH0_9BACT</name>
<dbReference type="Pfam" id="PF00271">
    <property type="entry name" value="Helicase_C"/>
    <property type="match status" value="1"/>
</dbReference>
<feature type="domain" description="Helicase ATP-binding" evidence="13">
    <location>
        <begin position="248"/>
        <end position="413"/>
    </location>
</feature>
<keyword evidence="2 12" id="KW-0235">DNA replication</keyword>
<dbReference type="FunFam" id="3.40.1440.60:FF:000001">
    <property type="entry name" value="Primosomal protein N"/>
    <property type="match status" value="1"/>
</dbReference>
<evidence type="ECO:0000256" key="2">
    <source>
        <dbReference type="ARBA" id="ARBA00022705"/>
    </source>
</evidence>
<dbReference type="InterPro" id="IPR014001">
    <property type="entry name" value="Helicase_ATP-bd"/>
</dbReference>